<organism evidence="1 2">
    <name type="scientific">Pontiella agarivorans</name>
    <dbReference type="NCBI Taxonomy" id="3038953"/>
    <lineage>
        <taxon>Bacteria</taxon>
        <taxon>Pseudomonadati</taxon>
        <taxon>Kiritimatiellota</taxon>
        <taxon>Kiritimatiellia</taxon>
        <taxon>Kiritimatiellales</taxon>
        <taxon>Pontiellaceae</taxon>
        <taxon>Pontiella</taxon>
    </lineage>
</organism>
<evidence type="ECO:0000313" key="2">
    <source>
        <dbReference type="Proteomes" id="UP001290861"/>
    </source>
</evidence>
<gene>
    <name evidence="1" type="ORF">P9H32_01285</name>
</gene>
<keyword evidence="2" id="KW-1185">Reference proteome</keyword>
<evidence type="ECO:0000313" key="1">
    <source>
        <dbReference type="EMBL" id="MDZ8117244.1"/>
    </source>
</evidence>
<reference evidence="1 2" key="1">
    <citation type="journal article" date="2024" name="Appl. Environ. Microbiol.">
        <title>Pontiella agarivorans sp. nov., a novel marine anaerobic bacterium capable of degrading macroalgal polysaccharides and fixing nitrogen.</title>
        <authorList>
            <person name="Liu N."/>
            <person name="Kivenson V."/>
            <person name="Peng X."/>
            <person name="Cui Z."/>
            <person name="Lankiewicz T.S."/>
            <person name="Gosselin K.M."/>
            <person name="English C.J."/>
            <person name="Blair E.M."/>
            <person name="O'Malley M.A."/>
            <person name="Valentine D.L."/>
        </authorList>
    </citation>
    <scope>NUCLEOTIDE SEQUENCE [LARGE SCALE GENOMIC DNA]</scope>
    <source>
        <strain evidence="1 2">NLcol2</strain>
    </source>
</reference>
<dbReference type="Proteomes" id="UP001290861">
    <property type="component" value="Unassembled WGS sequence"/>
</dbReference>
<dbReference type="EMBL" id="JARVCO010000002">
    <property type="protein sequence ID" value="MDZ8117244.1"/>
    <property type="molecule type" value="Genomic_DNA"/>
</dbReference>
<accession>A0ABU5MSR9</accession>
<comment type="caution">
    <text evidence="1">The sequence shown here is derived from an EMBL/GenBank/DDBJ whole genome shotgun (WGS) entry which is preliminary data.</text>
</comment>
<proteinExistence type="predicted"/>
<name>A0ABU5MSR9_9BACT</name>
<sequence length="226" mass="25519">MSKTWGFASLLVVLTAGCTHLKNNKPIEINTDQNSPLRMHVYDWNKDQPDSVNANQILLLPPLGIEDQNLQTDFYHHLYGGAQRRFASSLKIIRPDSAYAPYIEDRNLMRNDGSLDLKEVAFLGALMNCTYVICPNVREMIPYHPQRIDISLLLINSGTGKICAEFAGVFDAKNRDIYDYFIEYSNAHKSENESKDDLGFKIKSPAAYQAFVSDMCGTVMADRLSL</sequence>
<protein>
    <recommendedName>
        <fullName evidence="3">Lipoprotein</fullName>
    </recommendedName>
</protein>
<evidence type="ECO:0008006" key="3">
    <source>
        <dbReference type="Google" id="ProtNLM"/>
    </source>
</evidence>
<dbReference type="PROSITE" id="PS51257">
    <property type="entry name" value="PROKAR_LIPOPROTEIN"/>
    <property type="match status" value="1"/>
</dbReference>